<organism evidence="4 5">
    <name type="scientific">Pristionchus pacificus</name>
    <name type="common">Parasitic nematode worm</name>
    <dbReference type="NCBI Taxonomy" id="54126"/>
    <lineage>
        <taxon>Eukaryota</taxon>
        <taxon>Metazoa</taxon>
        <taxon>Ecdysozoa</taxon>
        <taxon>Nematoda</taxon>
        <taxon>Chromadorea</taxon>
        <taxon>Rhabditida</taxon>
        <taxon>Rhabditina</taxon>
        <taxon>Diplogasteromorpha</taxon>
        <taxon>Diplogasteroidea</taxon>
        <taxon>Neodiplogasteridae</taxon>
        <taxon>Pristionchus</taxon>
    </lineage>
</organism>
<reference evidence="4" key="2">
    <citation type="submission" date="2022-06" db="UniProtKB">
        <authorList>
            <consortium name="EnsemblMetazoa"/>
        </authorList>
    </citation>
    <scope>IDENTIFICATION</scope>
    <source>
        <strain evidence="4">PS312</strain>
    </source>
</reference>
<proteinExistence type="predicted"/>
<keyword evidence="5" id="KW-1185">Reference proteome</keyword>
<accession>A0A8R1YNH0</accession>
<keyword evidence="2" id="KW-0812">Transmembrane</keyword>
<evidence type="ECO:0000313" key="5">
    <source>
        <dbReference type="Proteomes" id="UP000005239"/>
    </source>
</evidence>
<feature type="signal peptide" evidence="3">
    <location>
        <begin position="1"/>
        <end position="17"/>
    </location>
</feature>
<evidence type="ECO:0000256" key="3">
    <source>
        <dbReference type="SAM" id="SignalP"/>
    </source>
</evidence>
<keyword evidence="2" id="KW-1133">Transmembrane helix</keyword>
<feature type="transmembrane region" description="Helical" evidence="2">
    <location>
        <begin position="86"/>
        <end position="112"/>
    </location>
</feature>
<evidence type="ECO:0000313" key="4">
    <source>
        <dbReference type="EnsemblMetazoa" id="PPA35236.1"/>
    </source>
</evidence>
<dbReference type="AlphaFoldDB" id="A0A2A6B5Q9"/>
<name>A0A2A6B5Q9_PRIPA</name>
<accession>A0A2A6B5Q9</accession>
<dbReference type="Proteomes" id="UP000005239">
    <property type="component" value="Unassembled WGS sequence"/>
</dbReference>
<keyword evidence="2" id="KW-0472">Membrane</keyword>
<gene>
    <name evidence="4" type="primary">WBGene00273605</name>
</gene>
<dbReference type="EnsemblMetazoa" id="PPA35236.1">
    <property type="protein sequence ID" value="PPA35236.1"/>
    <property type="gene ID" value="WBGene00273605"/>
</dbReference>
<evidence type="ECO:0000256" key="1">
    <source>
        <dbReference type="SAM" id="MobiDB-lite"/>
    </source>
</evidence>
<feature type="chain" id="PRO_5043926838" evidence="3">
    <location>
        <begin position="18"/>
        <end position="169"/>
    </location>
</feature>
<feature type="region of interest" description="Disordered" evidence="1">
    <location>
        <begin position="28"/>
        <end position="51"/>
    </location>
</feature>
<sequence length="169" mass="19674">MYTKLLLLAIVLWGIWTEYEEMSRSFESPDNEAESLQGKAPTRSRKLNTKSKEDDAKEKLIKAIFQVFLLRGMRRKLVTPGTPADAILIAVSMMFMIGLLCVVWFVFIFGVIKVFEPIWDRITTFREDRSESRQRESELEEFRTAYVEHEKQNPTTAIVRRGGRNPTTH</sequence>
<evidence type="ECO:0000256" key="2">
    <source>
        <dbReference type="SAM" id="Phobius"/>
    </source>
</evidence>
<reference evidence="5" key="1">
    <citation type="journal article" date="2008" name="Nat. Genet.">
        <title>The Pristionchus pacificus genome provides a unique perspective on nematode lifestyle and parasitism.</title>
        <authorList>
            <person name="Dieterich C."/>
            <person name="Clifton S.W."/>
            <person name="Schuster L.N."/>
            <person name="Chinwalla A."/>
            <person name="Delehaunty K."/>
            <person name="Dinkelacker I."/>
            <person name="Fulton L."/>
            <person name="Fulton R."/>
            <person name="Godfrey J."/>
            <person name="Minx P."/>
            <person name="Mitreva M."/>
            <person name="Roeseler W."/>
            <person name="Tian H."/>
            <person name="Witte H."/>
            <person name="Yang S.P."/>
            <person name="Wilson R.K."/>
            <person name="Sommer R.J."/>
        </authorList>
    </citation>
    <scope>NUCLEOTIDE SEQUENCE [LARGE SCALE GENOMIC DNA]</scope>
    <source>
        <strain evidence="5">PS312</strain>
    </source>
</reference>
<protein>
    <submittedName>
        <fullName evidence="4">Uncharacterized protein</fullName>
    </submittedName>
</protein>
<keyword evidence="3" id="KW-0732">Signal</keyword>